<evidence type="ECO:0000313" key="1">
    <source>
        <dbReference type="EMBL" id="KAK3435794.1"/>
    </source>
</evidence>
<protein>
    <submittedName>
        <fullName evidence="1">Uncharacterized protein</fullName>
    </submittedName>
</protein>
<name>A0ACC3L9V1_EUCGR</name>
<sequence>MDPLSPSLHCRFWRCSIKLNTNSPFCITFGSPLLEDTAFEQAVSCNPRWNSCSLHVVQKGDHVPRLLPITGQISYKPIGTFLLCSESGHACFQAPESVTDLLKYESPRVGPAYYDCFNNAQERRDNGVDKHKTYLRECWEQVVEDAEKKPQVAGAPLQYHWLFAGTNYWRIVELLDIAKYYRRGQKDYFTRRRSNHYQRLEKWLKEQGRRQSQRMAALWLLDRASSKQEKLTKFEEYIMNLIKEKKVSSDIFLEKSSYMQWWRAHQDKDRGHHFPSALNQSAFAAARPE</sequence>
<keyword evidence="2" id="KW-1185">Reference proteome</keyword>
<gene>
    <name evidence="1" type="ORF">EUGRSUZ_C00504</name>
</gene>
<evidence type="ECO:0000313" key="2">
    <source>
        <dbReference type="Proteomes" id="UP000030711"/>
    </source>
</evidence>
<reference evidence="1 2" key="1">
    <citation type="journal article" date="2014" name="Nature">
        <title>The genome of Eucalyptus grandis.</title>
        <authorList>
            <person name="Myburg A.A."/>
            <person name="Grattapaglia D."/>
            <person name="Tuskan G.A."/>
            <person name="Hellsten U."/>
            <person name="Hayes R.D."/>
            <person name="Grimwood J."/>
            <person name="Jenkins J."/>
            <person name="Lindquist E."/>
            <person name="Tice H."/>
            <person name="Bauer D."/>
            <person name="Goodstein D.M."/>
            <person name="Dubchak I."/>
            <person name="Poliakov A."/>
            <person name="Mizrachi E."/>
            <person name="Kullan A.R."/>
            <person name="Hussey S.G."/>
            <person name="Pinard D."/>
            <person name="van der Merwe K."/>
            <person name="Singh P."/>
            <person name="van Jaarsveld I."/>
            <person name="Silva-Junior O.B."/>
            <person name="Togawa R.C."/>
            <person name="Pappas M.R."/>
            <person name="Faria D.A."/>
            <person name="Sansaloni C.P."/>
            <person name="Petroli C.D."/>
            <person name="Yang X."/>
            <person name="Ranjan P."/>
            <person name="Tschaplinski T.J."/>
            <person name="Ye C.Y."/>
            <person name="Li T."/>
            <person name="Sterck L."/>
            <person name="Vanneste K."/>
            <person name="Murat F."/>
            <person name="Soler M."/>
            <person name="Clemente H.S."/>
            <person name="Saidi N."/>
            <person name="Cassan-Wang H."/>
            <person name="Dunand C."/>
            <person name="Hefer C.A."/>
            <person name="Bornberg-Bauer E."/>
            <person name="Kersting A.R."/>
            <person name="Vining K."/>
            <person name="Amarasinghe V."/>
            <person name="Ranik M."/>
            <person name="Naithani S."/>
            <person name="Elser J."/>
            <person name="Boyd A.E."/>
            <person name="Liston A."/>
            <person name="Spatafora J.W."/>
            <person name="Dharmwardhana P."/>
            <person name="Raja R."/>
            <person name="Sullivan C."/>
            <person name="Romanel E."/>
            <person name="Alves-Ferreira M."/>
            <person name="Kulheim C."/>
            <person name="Foley W."/>
            <person name="Carocha V."/>
            <person name="Paiva J."/>
            <person name="Kudrna D."/>
            <person name="Brommonschenkel S.H."/>
            <person name="Pasquali G."/>
            <person name="Byrne M."/>
            <person name="Rigault P."/>
            <person name="Tibbits J."/>
            <person name="Spokevicius A."/>
            <person name="Jones R.C."/>
            <person name="Steane D.A."/>
            <person name="Vaillancourt R.E."/>
            <person name="Potts B.M."/>
            <person name="Joubert F."/>
            <person name="Barry K."/>
            <person name="Pappas G.J."/>
            <person name="Strauss S.H."/>
            <person name="Jaiswal P."/>
            <person name="Grima-Pettenati J."/>
            <person name="Salse J."/>
            <person name="Van de Peer Y."/>
            <person name="Rokhsar D.S."/>
            <person name="Schmutz J."/>
        </authorList>
    </citation>
    <scope>NUCLEOTIDE SEQUENCE [LARGE SCALE GENOMIC DNA]</scope>
    <source>
        <strain evidence="2">cv. BRASUZ1</strain>
        <tissue evidence="1">Leaf extractions</tissue>
    </source>
</reference>
<accession>A0ACC3L9V1</accession>
<proteinExistence type="predicted"/>
<dbReference type="Proteomes" id="UP000030711">
    <property type="component" value="Chromosome 3"/>
</dbReference>
<dbReference type="EMBL" id="CM064437">
    <property type="protein sequence ID" value="KAK3435794.1"/>
    <property type="molecule type" value="Genomic_DNA"/>
</dbReference>
<organism evidence="1 2">
    <name type="scientific">Eucalyptus grandis</name>
    <name type="common">Flooded gum</name>
    <dbReference type="NCBI Taxonomy" id="71139"/>
    <lineage>
        <taxon>Eukaryota</taxon>
        <taxon>Viridiplantae</taxon>
        <taxon>Streptophyta</taxon>
        <taxon>Embryophyta</taxon>
        <taxon>Tracheophyta</taxon>
        <taxon>Spermatophyta</taxon>
        <taxon>Magnoliopsida</taxon>
        <taxon>eudicotyledons</taxon>
        <taxon>Gunneridae</taxon>
        <taxon>Pentapetalae</taxon>
        <taxon>rosids</taxon>
        <taxon>malvids</taxon>
        <taxon>Myrtales</taxon>
        <taxon>Myrtaceae</taxon>
        <taxon>Myrtoideae</taxon>
        <taxon>Eucalypteae</taxon>
        <taxon>Eucalyptus</taxon>
    </lineage>
</organism>
<comment type="caution">
    <text evidence="1">The sequence shown here is derived from an EMBL/GenBank/DDBJ whole genome shotgun (WGS) entry which is preliminary data.</text>
</comment>